<feature type="domain" description="AAA+ ATPase" evidence="11">
    <location>
        <begin position="100"/>
        <end position="272"/>
    </location>
</feature>
<dbReference type="InterPro" id="IPR013822">
    <property type="entry name" value="Signal_recog_particl_SRP54_hlx"/>
</dbReference>
<dbReference type="Gene3D" id="1.10.260.30">
    <property type="entry name" value="Signal recognition particle, SRP54 subunit, M-domain"/>
    <property type="match status" value="1"/>
</dbReference>
<evidence type="ECO:0000256" key="2">
    <source>
        <dbReference type="ARBA" id="ARBA00022741"/>
    </source>
</evidence>
<gene>
    <name evidence="9" type="primary">ffh</name>
    <name evidence="14" type="ORF">SAMN05421791_10137</name>
</gene>
<dbReference type="CDD" id="cd18539">
    <property type="entry name" value="SRP_G"/>
    <property type="match status" value="1"/>
</dbReference>
<dbReference type="EC" id="3.6.5.4" evidence="9"/>
<dbReference type="InterPro" id="IPR042101">
    <property type="entry name" value="SRP54_N_sf"/>
</dbReference>
<name>A0A1G7NX06_9LACT</name>
<feature type="compositionally biased region" description="Basic residues" evidence="10">
    <location>
        <begin position="480"/>
        <end position="491"/>
    </location>
</feature>
<comment type="subcellular location">
    <subcellularLocation>
        <location evidence="9">Cytoplasm</location>
    </subcellularLocation>
    <text evidence="9">The SRP-RNC complex is targeted to the cytoplasmic membrane.</text>
</comment>
<dbReference type="STRING" id="120956.SAMN05421791_10137"/>
<proteinExistence type="inferred from homology"/>
<keyword evidence="2 9" id="KW-0547">Nucleotide-binding</keyword>
<evidence type="ECO:0000256" key="5">
    <source>
        <dbReference type="ARBA" id="ARBA00023134"/>
    </source>
</evidence>
<protein>
    <recommendedName>
        <fullName evidence="9">Signal recognition particle protein</fullName>
        <ecNumber evidence="9">3.6.5.4</ecNumber>
    </recommendedName>
    <alternativeName>
        <fullName evidence="9">Fifty-four homolog</fullName>
    </alternativeName>
</protein>
<keyword evidence="15" id="KW-1185">Reference proteome</keyword>
<reference evidence="14 15" key="1">
    <citation type="submission" date="2016-10" db="EMBL/GenBank/DDBJ databases">
        <authorList>
            <person name="de Groot N.N."/>
        </authorList>
    </citation>
    <scope>NUCLEOTIDE SEQUENCE [LARGE SCALE GENOMIC DNA]</scope>
    <source>
        <strain evidence="14 15">ATCC BAA-466</strain>
    </source>
</reference>
<dbReference type="InterPro" id="IPR022941">
    <property type="entry name" value="SRP54"/>
</dbReference>
<dbReference type="InterPro" id="IPR036891">
    <property type="entry name" value="Signal_recog_part_SRP54_M_sf"/>
</dbReference>
<dbReference type="GO" id="GO:0048500">
    <property type="term" value="C:signal recognition particle"/>
    <property type="evidence" value="ECO:0007669"/>
    <property type="project" value="UniProtKB-UniRule"/>
</dbReference>
<evidence type="ECO:0000256" key="1">
    <source>
        <dbReference type="ARBA" id="ARBA00005450"/>
    </source>
</evidence>
<dbReference type="InterPro" id="IPR003593">
    <property type="entry name" value="AAA+_ATPase"/>
</dbReference>
<evidence type="ECO:0000256" key="10">
    <source>
        <dbReference type="SAM" id="MobiDB-lite"/>
    </source>
</evidence>
<keyword evidence="4 9" id="KW-0694">RNA-binding</keyword>
<dbReference type="EMBL" id="FNCK01000001">
    <property type="protein sequence ID" value="SDF78513.1"/>
    <property type="molecule type" value="Genomic_DNA"/>
</dbReference>
<dbReference type="GO" id="GO:0008312">
    <property type="term" value="F:7S RNA binding"/>
    <property type="evidence" value="ECO:0007669"/>
    <property type="project" value="InterPro"/>
</dbReference>
<keyword evidence="7 9" id="KW-0687">Ribonucleoprotein</keyword>
<dbReference type="RefSeq" id="WP_090288747.1">
    <property type="nucleotide sequence ID" value="NZ_FNCK01000001.1"/>
</dbReference>
<evidence type="ECO:0000313" key="15">
    <source>
        <dbReference type="Proteomes" id="UP000199708"/>
    </source>
</evidence>
<keyword evidence="5 9" id="KW-0342">GTP-binding</keyword>
<evidence type="ECO:0000259" key="12">
    <source>
        <dbReference type="SMART" id="SM00962"/>
    </source>
</evidence>
<dbReference type="Pfam" id="PF02881">
    <property type="entry name" value="SRP54_N"/>
    <property type="match status" value="1"/>
</dbReference>
<keyword evidence="6 9" id="KW-0733">Signal recognition particle</keyword>
<evidence type="ECO:0000313" key="14">
    <source>
        <dbReference type="EMBL" id="SDF78513.1"/>
    </source>
</evidence>
<feature type="domain" description="SRP54-type proteins GTP-binding" evidence="12">
    <location>
        <begin position="101"/>
        <end position="297"/>
    </location>
</feature>
<feature type="region of interest" description="Disordered" evidence="10">
    <location>
        <begin position="447"/>
        <end position="491"/>
    </location>
</feature>
<feature type="compositionally biased region" description="Basic and acidic residues" evidence="10">
    <location>
        <begin position="470"/>
        <end position="479"/>
    </location>
</feature>
<dbReference type="GO" id="GO:0005525">
    <property type="term" value="F:GTP binding"/>
    <property type="evidence" value="ECO:0007669"/>
    <property type="project" value="UniProtKB-UniRule"/>
</dbReference>
<comment type="domain">
    <text evidence="9">Composed of three domains: the N-terminal N domain, which is responsible for interactions with the ribosome, the central G domain, which binds GTP, and the C-terminal M domain, which binds the RNA and the signal sequence of the RNC.</text>
</comment>
<dbReference type="InterPro" id="IPR004125">
    <property type="entry name" value="Signal_recog_particle_SRP54_M"/>
</dbReference>
<feature type="binding site" evidence="9">
    <location>
        <begin position="191"/>
        <end position="195"/>
    </location>
    <ligand>
        <name>GTP</name>
        <dbReference type="ChEBI" id="CHEBI:37565"/>
    </ligand>
</feature>
<dbReference type="NCBIfam" id="TIGR00959">
    <property type="entry name" value="ffh"/>
    <property type="match status" value="1"/>
</dbReference>
<dbReference type="InterPro" id="IPR004780">
    <property type="entry name" value="SRP"/>
</dbReference>
<organism evidence="14 15">
    <name type="scientific">Facklamia miroungae</name>
    <dbReference type="NCBI Taxonomy" id="120956"/>
    <lineage>
        <taxon>Bacteria</taxon>
        <taxon>Bacillati</taxon>
        <taxon>Bacillota</taxon>
        <taxon>Bacilli</taxon>
        <taxon>Lactobacillales</taxon>
        <taxon>Aerococcaceae</taxon>
        <taxon>Facklamia</taxon>
    </lineage>
</organism>
<comment type="catalytic activity">
    <reaction evidence="8 9">
        <text>GTP + H2O = GDP + phosphate + H(+)</text>
        <dbReference type="Rhea" id="RHEA:19669"/>
        <dbReference type="ChEBI" id="CHEBI:15377"/>
        <dbReference type="ChEBI" id="CHEBI:15378"/>
        <dbReference type="ChEBI" id="CHEBI:37565"/>
        <dbReference type="ChEBI" id="CHEBI:43474"/>
        <dbReference type="ChEBI" id="CHEBI:58189"/>
        <dbReference type="EC" id="3.6.5.4"/>
    </reaction>
</comment>
<dbReference type="FunFam" id="3.40.50.300:FF:000022">
    <property type="entry name" value="Signal recognition particle 54 kDa subunit"/>
    <property type="match status" value="1"/>
</dbReference>
<feature type="binding site" evidence="9">
    <location>
        <begin position="249"/>
        <end position="252"/>
    </location>
    <ligand>
        <name>GTP</name>
        <dbReference type="ChEBI" id="CHEBI:37565"/>
    </ligand>
</feature>
<evidence type="ECO:0000259" key="11">
    <source>
        <dbReference type="SMART" id="SM00382"/>
    </source>
</evidence>
<comment type="function">
    <text evidence="9">Involved in targeting and insertion of nascent membrane proteins into the cytoplasmic membrane. Binds to the hydrophobic signal sequence of the ribosome-nascent chain (RNC) as it emerges from the ribosomes. The SRP-RNC complex is then targeted to the cytoplasmic membrane where it interacts with the SRP receptor FtsY.</text>
</comment>
<dbReference type="GO" id="GO:0006614">
    <property type="term" value="P:SRP-dependent cotranslational protein targeting to membrane"/>
    <property type="evidence" value="ECO:0007669"/>
    <property type="project" value="InterPro"/>
</dbReference>
<evidence type="ECO:0000256" key="6">
    <source>
        <dbReference type="ARBA" id="ARBA00023135"/>
    </source>
</evidence>
<dbReference type="PANTHER" id="PTHR11564:SF5">
    <property type="entry name" value="SIGNAL RECOGNITION PARTICLE SUBUNIT SRP54"/>
    <property type="match status" value="1"/>
</dbReference>
<dbReference type="HAMAP" id="MF_00306">
    <property type="entry name" value="SRP54"/>
    <property type="match status" value="1"/>
</dbReference>
<evidence type="ECO:0000256" key="3">
    <source>
        <dbReference type="ARBA" id="ARBA00022801"/>
    </source>
</evidence>
<evidence type="ECO:0000259" key="13">
    <source>
        <dbReference type="SMART" id="SM00963"/>
    </source>
</evidence>
<feature type="binding site" evidence="9">
    <location>
        <begin position="108"/>
        <end position="115"/>
    </location>
    <ligand>
        <name>GTP</name>
        <dbReference type="ChEBI" id="CHEBI:37565"/>
    </ligand>
</feature>
<dbReference type="OrthoDB" id="9804720at2"/>
<dbReference type="SMART" id="SM00962">
    <property type="entry name" value="SRP54"/>
    <property type="match status" value="1"/>
</dbReference>
<evidence type="ECO:0000256" key="7">
    <source>
        <dbReference type="ARBA" id="ARBA00023274"/>
    </source>
</evidence>
<dbReference type="PANTHER" id="PTHR11564">
    <property type="entry name" value="SIGNAL RECOGNITION PARTICLE 54K PROTEIN SRP54"/>
    <property type="match status" value="1"/>
</dbReference>
<evidence type="ECO:0000256" key="4">
    <source>
        <dbReference type="ARBA" id="ARBA00022884"/>
    </source>
</evidence>
<dbReference type="SUPFAM" id="SSF47446">
    <property type="entry name" value="Signal peptide-binding domain"/>
    <property type="match status" value="1"/>
</dbReference>
<dbReference type="InterPro" id="IPR000897">
    <property type="entry name" value="SRP54_GTPase_dom"/>
</dbReference>
<feature type="domain" description="Signal recognition particle SRP54 helical bundle" evidence="13">
    <location>
        <begin position="2"/>
        <end position="87"/>
    </location>
</feature>
<dbReference type="Gene3D" id="1.20.120.140">
    <property type="entry name" value="Signal recognition particle SRP54, nucleotide-binding domain"/>
    <property type="match status" value="1"/>
</dbReference>
<dbReference type="SMART" id="SM00382">
    <property type="entry name" value="AAA"/>
    <property type="match status" value="1"/>
</dbReference>
<comment type="subunit">
    <text evidence="9">Part of the signal recognition particle protein translocation system, which is composed of SRP and FtsY.</text>
</comment>
<dbReference type="Pfam" id="PF02978">
    <property type="entry name" value="SRP_SPB"/>
    <property type="match status" value="1"/>
</dbReference>
<dbReference type="Proteomes" id="UP000199708">
    <property type="component" value="Unassembled WGS sequence"/>
</dbReference>
<comment type="similarity">
    <text evidence="1 9">Belongs to the GTP-binding SRP family. SRP54 subfamily.</text>
</comment>
<dbReference type="SMART" id="SM00963">
    <property type="entry name" value="SRP54_N"/>
    <property type="match status" value="1"/>
</dbReference>
<evidence type="ECO:0000256" key="8">
    <source>
        <dbReference type="ARBA" id="ARBA00048027"/>
    </source>
</evidence>
<dbReference type="GO" id="GO:0003924">
    <property type="term" value="F:GTPase activity"/>
    <property type="evidence" value="ECO:0007669"/>
    <property type="project" value="UniProtKB-UniRule"/>
</dbReference>
<keyword evidence="9" id="KW-0963">Cytoplasm</keyword>
<keyword evidence="3 9" id="KW-0378">Hydrolase</keyword>
<evidence type="ECO:0000256" key="9">
    <source>
        <dbReference type="HAMAP-Rule" id="MF_00306"/>
    </source>
</evidence>
<dbReference type="Gene3D" id="3.40.50.300">
    <property type="entry name" value="P-loop containing nucleotide triphosphate hydrolases"/>
    <property type="match status" value="1"/>
</dbReference>
<sequence length="491" mass="54241">MAFEALSERLQNSISFVGKGEKITEADLKQMMREIRLALLEADVNFKVVKTFVKKVNERALGSEVLDSLSPAQQVVKIVNEELTELMGGEHTPINISKQPPTVIMMAGLQGAGKTTTVGKLAKHLKEQGLKKPLLVAGDVYRPAAIDQLQTIGRQLGFDVFSQGTQANPVDIAKQALDQARLNGNEVVLIDTAGRLHVNEELMEELRQIKAAVQPDEILLTVDAMTGQDAVNVAAAFNDSLDITGVVITKLDGDTRGGAALSIRAIINKPIKYTGQGEQLSALEPFHPDRMAGRILGMGDMMTLIEKAQQDFDEEQAAKMADKIKDASFDFNDFIDQMDQVRKMGPIKDLLKMIPGMNKIPGLDELNIDDKEMNQVKAVVQSMTPYERSNPDVISQSRRRRIAAGCGQSLDQVNRLIKQFNQSREMMSQMSKGKMGSMNKMMNQLQQGGQKGGMPNLGMPAMGKMQSPEQLKKEQEQKKIARLLKKKRKKK</sequence>
<dbReference type="Pfam" id="PF00448">
    <property type="entry name" value="SRP54"/>
    <property type="match status" value="1"/>
</dbReference>
<accession>A0A1G7NX06</accession>
<dbReference type="InterPro" id="IPR027417">
    <property type="entry name" value="P-loop_NTPase"/>
</dbReference>
<dbReference type="SUPFAM" id="SSF52540">
    <property type="entry name" value="P-loop containing nucleoside triphosphate hydrolases"/>
    <property type="match status" value="1"/>
</dbReference>
<dbReference type="AlphaFoldDB" id="A0A1G7NX06"/>